<dbReference type="GO" id="GO:0140682">
    <property type="term" value="F:FAD-dependent H3K4me/H3K4me3 demethylase activity"/>
    <property type="evidence" value="ECO:0007669"/>
    <property type="project" value="UniProtKB-ARBA"/>
</dbReference>
<evidence type="ECO:0000259" key="12">
    <source>
        <dbReference type="PROSITE" id="PS51050"/>
    </source>
</evidence>
<dbReference type="Pfam" id="PF01593">
    <property type="entry name" value="Amino_oxidase"/>
    <property type="match status" value="1"/>
</dbReference>
<evidence type="ECO:0008006" key="15">
    <source>
        <dbReference type="Google" id="ProtNLM"/>
    </source>
</evidence>
<dbReference type="Proteomes" id="UP000827092">
    <property type="component" value="Unassembled WGS sequence"/>
</dbReference>
<feature type="domain" description="CW-type" evidence="12">
    <location>
        <begin position="119"/>
        <end position="171"/>
    </location>
</feature>
<keyword evidence="14" id="KW-1185">Reference proteome</keyword>
<dbReference type="SUPFAM" id="SSF51905">
    <property type="entry name" value="FAD/NAD(P)-binding domain"/>
    <property type="match status" value="1"/>
</dbReference>
<dbReference type="Gene3D" id="1.10.10.10">
    <property type="entry name" value="Winged helix-like DNA-binding domain superfamily/Winged helix DNA-binding domain"/>
    <property type="match status" value="1"/>
</dbReference>
<keyword evidence="4" id="KW-0285">Flavoprotein</keyword>
<evidence type="ECO:0000256" key="10">
    <source>
        <dbReference type="SAM" id="MobiDB-lite"/>
    </source>
</evidence>
<dbReference type="InterPro" id="IPR002937">
    <property type="entry name" value="Amino_oxidase"/>
</dbReference>
<dbReference type="InterPro" id="IPR036388">
    <property type="entry name" value="WH-like_DNA-bd_sf"/>
</dbReference>
<dbReference type="PROSITE" id="PS50934">
    <property type="entry name" value="SWIRM"/>
    <property type="match status" value="1"/>
</dbReference>
<evidence type="ECO:0000259" key="11">
    <source>
        <dbReference type="PROSITE" id="PS50934"/>
    </source>
</evidence>
<evidence type="ECO:0000256" key="9">
    <source>
        <dbReference type="ARBA" id="ARBA00023002"/>
    </source>
</evidence>
<dbReference type="InterPro" id="IPR007526">
    <property type="entry name" value="SWIRM"/>
</dbReference>
<evidence type="ECO:0000256" key="5">
    <source>
        <dbReference type="ARBA" id="ARBA00022723"/>
    </source>
</evidence>
<dbReference type="PRINTS" id="PR00420">
    <property type="entry name" value="RNGMNOXGNASE"/>
</dbReference>
<dbReference type="PANTHER" id="PTHR10742">
    <property type="entry name" value="FLAVIN MONOAMINE OXIDASE"/>
    <property type="match status" value="1"/>
</dbReference>
<accession>A0AAV6VSQ3</accession>
<dbReference type="EMBL" id="JAFNEN010000024">
    <property type="protein sequence ID" value="KAG8199724.1"/>
    <property type="molecule type" value="Genomic_DNA"/>
</dbReference>
<sequence length="763" mass="85067">MNGQNSSRRISGRQTKRKCHDDEVVSTSTTNGKKVRGCEKTGCIATEPTCCLNCNEFCAKSGYTSRWYHLSLGEHFCNNCFDHFYRPSKGGNIQFNDWHNQFGSLAKAKNPSIKTFIGNEVLPYWIKCTQRQCGKWRKVCSTETFDSKYIKNFKCQLSVSKTCDVVEDNDVALVLDSNFMNMLAEKPLLKNSPAASSLTRFLSEDIGVCPVDDSGSPENGCHKFIKPFMMEQCGESSIWVKPGMLDEDEIAFAERVAVSFSTYLGLRNLIVAVWNLNLSEWLTIEKVHLYLVCRGLVRIYLISVAEQIVELLANKAVINYGIIVNPSLKLLKKHEKPRVLVVGAGVSGLAAAAHLQNIGVNVTIYEADSEIGGRVKDVPTLGSGAFFVQGLTNNPFSTLAIQAKAQFHTINDNYVVFRANGELVPDKVLRRVQQQVEDLFQGVKESSVENDAEKSFREALDGNLPKLLEDTPYLKDPDVFRNLLALKEIKLHANLSQLSPLGWECPSAVQGEEGFIPNGLRLLLIKLTRGLDVHNNHEVLSINYSGAEVVVKTSRGKASFSKVLITVPLPVLQKEKISFEPPLPEGKRRALKNLETFYCELLILEFPKRFWNKGAKKSFQKFGVISAGKNFEVFFDVTGNKEESIPTLMAYIRQKSLDLFKDKADKDIVDECMLVLKNAFGKSTPLPTKWFLTHWKDHPFGGNFGSHVKTGTDGSAYDDLAASVDDRLYFAGEATFRGIPSTVSGAYLSGLREATKIARDLEL</sequence>
<evidence type="ECO:0000256" key="1">
    <source>
        <dbReference type="ARBA" id="ARBA00001974"/>
    </source>
</evidence>
<dbReference type="InterPro" id="IPR036188">
    <property type="entry name" value="FAD/NAD-bd_sf"/>
</dbReference>
<dbReference type="SUPFAM" id="SSF46689">
    <property type="entry name" value="Homeodomain-like"/>
    <property type="match status" value="1"/>
</dbReference>
<organism evidence="13 14">
    <name type="scientific">Oedothorax gibbosus</name>
    <dbReference type="NCBI Taxonomy" id="931172"/>
    <lineage>
        <taxon>Eukaryota</taxon>
        <taxon>Metazoa</taxon>
        <taxon>Ecdysozoa</taxon>
        <taxon>Arthropoda</taxon>
        <taxon>Chelicerata</taxon>
        <taxon>Arachnida</taxon>
        <taxon>Araneae</taxon>
        <taxon>Araneomorphae</taxon>
        <taxon>Entelegynae</taxon>
        <taxon>Araneoidea</taxon>
        <taxon>Linyphiidae</taxon>
        <taxon>Erigoninae</taxon>
        <taxon>Oedothorax</taxon>
    </lineage>
</organism>
<evidence type="ECO:0000313" key="13">
    <source>
        <dbReference type="EMBL" id="KAG8199724.1"/>
    </source>
</evidence>
<evidence type="ECO:0000256" key="3">
    <source>
        <dbReference type="ARBA" id="ARBA00005995"/>
    </source>
</evidence>
<keyword evidence="6" id="KW-0863">Zinc-finger</keyword>
<dbReference type="SUPFAM" id="SSF54373">
    <property type="entry name" value="FAD-linked reductases, C-terminal domain"/>
    <property type="match status" value="1"/>
</dbReference>
<dbReference type="AlphaFoldDB" id="A0AAV6VSQ3"/>
<keyword evidence="9" id="KW-0560">Oxidoreductase</keyword>
<dbReference type="GO" id="GO:0008270">
    <property type="term" value="F:zinc ion binding"/>
    <property type="evidence" value="ECO:0007669"/>
    <property type="project" value="UniProtKB-KW"/>
</dbReference>
<evidence type="ECO:0000256" key="4">
    <source>
        <dbReference type="ARBA" id="ARBA00022630"/>
    </source>
</evidence>
<keyword evidence="5" id="KW-0479">Metal-binding</keyword>
<dbReference type="GO" id="GO:0005634">
    <property type="term" value="C:nucleus"/>
    <property type="evidence" value="ECO:0007669"/>
    <property type="project" value="UniProtKB-SubCell"/>
</dbReference>
<dbReference type="InterPro" id="IPR009057">
    <property type="entry name" value="Homeodomain-like_sf"/>
</dbReference>
<reference evidence="13 14" key="1">
    <citation type="journal article" date="2022" name="Nat. Ecol. Evol.">
        <title>A masculinizing supergene underlies an exaggerated male reproductive morph in a spider.</title>
        <authorList>
            <person name="Hendrickx F."/>
            <person name="De Corte Z."/>
            <person name="Sonet G."/>
            <person name="Van Belleghem S.M."/>
            <person name="Kostlbacher S."/>
            <person name="Vangestel C."/>
        </authorList>
    </citation>
    <scope>NUCLEOTIDE SEQUENCE [LARGE SCALE GENOMIC DNA]</scope>
    <source>
        <strain evidence="13">W744_W776</strain>
    </source>
</reference>
<dbReference type="PANTHER" id="PTHR10742:SF410">
    <property type="entry name" value="LYSINE-SPECIFIC HISTONE DEMETHYLASE 2"/>
    <property type="match status" value="1"/>
</dbReference>
<proteinExistence type="inferred from homology"/>
<comment type="similarity">
    <text evidence="3">Belongs to the flavin monoamine oxidase family.</text>
</comment>
<comment type="cofactor">
    <cofactor evidence="1">
        <name>FAD</name>
        <dbReference type="ChEBI" id="CHEBI:57692"/>
    </cofactor>
</comment>
<evidence type="ECO:0000256" key="2">
    <source>
        <dbReference type="ARBA" id="ARBA00004123"/>
    </source>
</evidence>
<feature type="domain" description="SWIRM" evidence="11">
    <location>
        <begin position="230"/>
        <end position="329"/>
    </location>
</feature>
<feature type="region of interest" description="Disordered" evidence="10">
    <location>
        <begin position="1"/>
        <end position="23"/>
    </location>
</feature>
<comment type="caution">
    <text evidence="13">The sequence shown here is derived from an EMBL/GenBank/DDBJ whole genome shotgun (WGS) entry which is preliminary data.</text>
</comment>
<evidence type="ECO:0000256" key="6">
    <source>
        <dbReference type="ARBA" id="ARBA00022771"/>
    </source>
</evidence>
<comment type="subcellular location">
    <subcellularLocation>
        <location evidence="2">Nucleus</location>
    </subcellularLocation>
</comment>
<dbReference type="PROSITE" id="PS51050">
    <property type="entry name" value="ZF_CW"/>
    <property type="match status" value="1"/>
</dbReference>
<dbReference type="Gene3D" id="3.90.660.10">
    <property type="match status" value="1"/>
</dbReference>
<evidence type="ECO:0000313" key="14">
    <source>
        <dbReference type="Proteomes" id="UP000827092"/>
    </source>
</evidence>
<evidence type="ECO:0000256" key="8">
    <source>
        <dbReference type="ARBA" id="ARBA00022833"/>
    </source>
</evidence>
<keyword evidence="7" id="KW-0274">FAD</keyword>
<keyword evidence="8" id="KW-0862">Zinc</keyword>
<dbReference type="InterPro" id="IPR011124">
    <property type="entry name" value="Znf_CW"/>
</dbReference>
<name>A0AAV6VSQ3_9ARAC</name>
<dbReference type="InterPro" id="IPR050281">
    <property type="entry name" value="Flavin_monoamine_oxidase"/>
</dbReference>
<protein>
    <recommendedName>
        <fullName evidence="15">Amine oxidase</fullName>
    </recommendedName>
</protein>
<evidence type="ECO:0000256" key="7">
    <source>
        <dbReference type="ARBA" id="ARBA00022827"/>
    </source>
</evidence>
<gene>
    <name evidence="13" type="ORF">JTE90_000820</name>
</gene>
<dbReference type="Gene3D" id="3.50.50.60">
    <property type="entry name" value="FAD/NAD(P)-binding domain"/>
    <property type="match status" value="1"/>
</dbReference>